<comment type="caution">
    <text evidence="10">The sequence shown here is derived from an EMBL/GenBank/DDBJ whole genome shotgun (WGS) entry which is preliminary data.</text>
</comment>
<evidence type="ECO:0000256" key="3">
    <source>
        <dbReference type="ARBA" id="ARBA00022519"/>
    </source>
</evidence>
<evidence type="ECO:0000256" key="4">
    <source>
        <dbReference type="ARBA" id="ARBA00022692"/>
    </source>
</evidence>
<evidence type="ECO:0000256" key="6">
    <source>
        <dbReference type="ARBA" id="ARBA00023136"/>
    </source>
</evidence>
<feature type="transmembrane region" description="Helical" evidence="8">
    <location>
        <begin position="124"/>
        <end position="143"/>
    </location>
</feature>
<keyword evidence="4 8" id="KW-0812">Transmembrane</keyword>
<protein>
    <submittedName>
        <fullName evidence="10">Threonine/serine exporter family protein</fullName>
    </submittedName>
</protein>
<evidence type="ECO:0000256" key="8">
    <source>
        <dbReference type="SAM" id="Phobius"/>
    </source>
</evidence>
<dbReference type="InterPro" id="IPR050539">
    <property type="entry name" value="ThrE_Dicarb/AminoAcid_Exp"/>
</dbReference>
<gene>
    <name evidence="10" type="ORF">OCV99_03910</name>
</gene>
<dbReference type="InterPro" id="IPR024528">
    <property type="entry name" value="ThrE_2"/>
</dbReference>
<keyword evidence="11" id="KW-1185">Reference proteome</keyword>
<organism evidence="10 11">
    <name type="scientific">Dorea acetigenes</name>
    <dbReference type="NCBI Taxonomy" id="2981787"/>
    <lineage>
        <taxon>Bacteria</taxon>
        <taxon>Bacillati</taxon>
        <taxon>Bacillota</taxon>
        <taxon>Clostridia</taxon>
        <taxon>Lachnospirales</taxon>
        <taxon>Lachnospiraceae</taxon>
        <taxon>Dorea</taxon>
    </lineage>
</organism>
<evidence type="ECO:0000313" key="10">
    <source>
        <dbReference type="EMBL" id="MCU6685712.1"/>
    </source>
</evidence>
<dbReference type="PANTHER" id="PTHR34390">
    <property type="entry name" value="UPF0442 PROTEIN YJJB-RELATED"/>
    <property type="match status" value="1"/>
</dbReference>
<dbReference type="PANTHER" id="PTHR34390:SF1">
    <property type="entry name" value="SUCCINATE TRANSPORTER SUBUNIT YJJB-RELATED"/>
    <property type="match status" value="1"/>
</dbReference>
<feature type="transmembrane region" description="Helical" evidence="8">
    <location>
        <begin position="7"/>
        <end position="25"/>
    </location>
</feature>
<comment type="subcellular location">
    <subcellularLocation>
        <location evidence="1">Cell membrane</location>
        <topology evidence="1">Multi-pass membrane protein</topology>
    </subcellularLocation>
</comment>
<keyword evidence="2" id="KW-1003">Cell membrane</keyword>
<sequence>MMEILHQFFWNIVCPFLATTAYAVMFNVPKRYYLCCGATGTLSWLVYYLSVGSVSPAVASFLGTLMGVLFSRMMTVKMKCPITIFLISGIIPLVPGAGIYYTAYYLVTNQYMKAAEKGIESVKIAFAIVLGIIFIVSIPRELFRLKYWKQRRRRIIR</sequence>
<dbReference type="EMBL" id="JAOQJU010000002">
    <property type="protein sequence ID" value="MCU6685712.1"/>
    <property type="molecule type" value="Genomic_DNA"/>
</dbReference>
<keyword evidence="6 8" id="KW-0472">Membrane</keyword>
<name>A0ABT2RJX0_9FIRM</name>
<comment type="similarity">
    <text evidence="7">Belongs to the ThrE exporter (TC 2.A.79) family.</text>
</comment>
<evidence type="ECO:0000256" key="1">
    <source>
        <dbReference type="ARBA" id="ARBA00004651"/>
    </source>
</evidence>
<evidence type="ECO:0000256" key="2">
    <source>
        <dbReference type="ARBA" id="ARBA00022475"/>
    </source>
</evidence>
<dbReference type="Proteomes" id="UP001652431">
    <property type="component" value="Unassembled WGS sequence"/>
</dbReference>
<keyword evidence="3" id="KW-0997">Cell inner membrane</keyword>
<proteinExistence type="inferred from homology"/>
<keyword evidence="5 8" id="KW-1133">Transmembrane helix</keyword>
<evidence type="ECO:0000313" key="11">
    <source>
        <dbReference type="Proteomes" id="UP001652431"/>
    </source>
</evidence>
<dbReference type="Pfam" id="PF12821">
    <property type="entry name" value="ThrE_2"/>
    <property type="match status" value="1"/>
</dbReference>
<dbReference type="RefSeq" id="WP_262574782.1">
    <property type="nucleotide sequence ID" value="NZ_JAOQJU010000002.1"/>
</dbReference>
<feature type="transmembrane region" description="Helical" evidence="8">
    <location>
        <begin position="45"/>
        <end position="70"/>
    </location>
</feature>
<feature type="transmembrane region" description="Helical" evidence="8">
    <location>
        <begin position="82"/>
        <end position="104"/>
    </location>
</feature>
<feature type="domain" description="Threonine/Serine exporter ThrE" evidence="9">
    <location>
        <begin position="12"/>
        <end position="137"/>
    </location>
</feature>
<reference evidence="10 11" key="1">
    <citation type="journal article" date="2021" name="ISME Commun">
        <title>Automated analysis of genomic sequences facilitates high-throughput and comprehensive description of bacteria.</title>
        <authorList>
            <person name="Hitch T.C.A."/>
        </authorList>
    </citation>
    <scope>NUCLEOTIDE SEQUENCE [LARGE SCALE GENOMIC DNA]</scope>
    <source>
        <strain evidence="10 11">Sanger_03</strain>
    </source>
</reference>
<evidence type="ECO:0000256" key="7">
    <source>
        <dbReference type="ARBA" id="ARBA00034125"/>
    </source>
</evidence>
<evidence type="ECO:0000259" key="9">
    <source>
        <dbReference type="Pfam" id="PF12821"/>
    </source>
</evidence>
<accession>A0ABT2RJX0</accession>
<evidence type="ECO:0000256" key="5">
    <source>
        <dbReference type="ARBA" id="ARBA00022989"/>
    </source>
</evidence>